<sequence length="60" mass="6585">MKAHIFIFLCSLSLIQSRVFTSTVIVDDCNGIENNEDNIKTGPIVLTFDSTAPINTDLTP</sequence>
<feature type="signal peptide" evidence="1">
    <location>
        <begin position="1"/>
        <end position="17"/>
    </location>
</feature>
<dbReference type="AlphaFoldDB" id="A0A2T9Y2B0"/>
<dbReference type="Proteomes" id="UP000245383">
    <property type="component" value="Unassembled WGS sequence"/>
</dbReference>
<organism evidence="2 3">
    <name type="scientific">Smittium simulii</name>
    <dbReference type="NCBI Taxonomy" id="133385"/>
    <lineage>
        <taxon>Eukaryota</taxon>
        <taxon>Fungi</taxon>
        <taxon>Fungi incertae sedis</taxon>
        <taxon>Zoopagomycota</taxon>
        <taxon>Kickxellomycotina</taxon>
        <taxon>Harpellomycetes</taxon>
        <taxon>Harpellales</taxon>
        <taxon>Legeriomycetaceae</taxon>
        <taxon>Smittium</taxon>
    </lineage>
</organism>
<reference evidence="2 3" key="1">
    <citation type="journal article" date="2018" name="MBio">
        <title>Comparative Genomics Reveals the Core Gene Toolbox for the Fungus-Insect Symbiosis.</title>
        <authorList>
            <person name="Wang Y."/>
            <person name="Stata M."/>
            <person name="Wang W."/>
            <person name="Stajich J.E."/>
            <person name="White M.M."/>
            <person name="Moncalvo J.M."/>
        </authorList>
    </citation>
    <scope>NUCLEOTIDE SEQUENCE [LARGE SCALE GENOMIC DNA]</scope>
    <source>
        <strain evidence="2 3">SWE-8-4</strain>
    </source>
</reference>
<evidence type="ECO:0000313" key="2">
    <source>
        <dbReference type="EMBL" id="PVU86470.1"/>
    </source>
</evidence>
<dbReference type="EMBL" id="MBFR01000663">
    <property type="protein sequence ID" value="PVU86470.1"/>
    <property type="molecule type" value="Genomic_DNA"/>
</dbReference>
<gene>
    <name evidence="2" type="ORF">BB561_006693</name>
</gene>
<keyword evidence="3" id="KW-1185">Reference proteome</keyword>
<evidence type="ECO:0000313" key="3">
    <source>
        <dbReference type="Proteomes" id="UP000245383"/>
    </source>
</evidence>
<feature type="chain" id="PRO_5015781897" evidence="1">
    <location>
        <begin position="18"/>
        <end position="60"/>
    </location>
</feature>
<feature type="non-terminal residue" evidence="2">
    <location>
        <position position="60"/>
    </location>
</feature>
<comment type="caution">
    <text evidence="2">The sequence shown here is derived from an EMBL/GenBank/DDBJ whole genome shotgun (WGS) entry which is preliminary data.</text>
</comment>
<protein>
    <submittedName>
        <fullName evidence="2">Uncharacterized protein</fullName>
    </submittedName>
</protein>
<keyword evidence="1" id="KW-0732">Signal</keyword>
<evidence type="ECO:0000256" key="1">
    <source>
        <dbReference type="SAM" id="SignalP"/>
    </source>
</evidence>
<name>A0A2T9Y2B0_9FUNG</name>
<accession>A0A2T9Y2B0</accession>
<proteinExistence type="predicted"/>